<evidence type="ECO:0000256" key="1">
    <source>
        <dbReference type="SAM" id="MobiDB-lite"/>
    </source>
</evidence>
<keyword evidence="3" id="KW-1185">Reference proteome</keyword>
<dbReference type="EnsemblPlants" id="AET3Gv20732100.1">
    <property type="protein sequence ID" value="AET3Gv20732100.1"/>
    <property type="gene ID" value="AET3Gv20732100"/>
</dbReference>
<protein>
    <submittedName>
        <fullName evidence="2">Uncharacterized protein</fullName>
    </submittedName>
</protein>
<dbReference type="AlphaFoldDB" id="A0A453FNX2"/>
<reference evidence="2" key="4">
    <citation type="submission" date="2019-03" db="UniProtKB">
        <authorList>
            <consortium name="EnsemblPlants"/>
        </authorList>
    </citation>
    <scope>IDENTIFICATION</scope>
</reference>
<reference evidence="3" key="2">
    <citation type="journal article" date="2017" name="Nat. Plants">
        <title>The Aegilops tauschii genome reveals multiple impacts of transposons.</title>
        <authorList>
            <person name="Zhao G."/>
            <person name="Zou C."/>
            <person name="Li K."/>
            <person name="Wang K."/>
            <person name="Li T."/>
            <person name="Gao L."/>
            <person name="Zhang X."/>
            <person name="Wang H."/>
            <person name="Yang Z."/>
            <person name="Liu X."/>
            <person name="Jiang W."/>
            <person name="Mao L."/>
            <person name="Kong X."/>
            <person name="Jiao Y."/>
            <person name="Jia J."/>
        </authorList>
    </citation>
    <scope>NUCLEOTIDE SEQUENCE [LARGE SCALE GENOMIC DNA]</scope>
    <source>
        <strain evidence="3">cv. AL8/78</strain>
    </source>
</reference>
<feature type="compositionally biased region" description="Basic and acidic residues" evidence="1">
    <location>
        <begin position="22"/>
        <end position="37"/>
    </location>
</feature>
<reference evidence="2" key="3">
    <citation type="journal article" date="2017" name="Nature">
        <title>Genome sequence of the progenitor of the wheat D genome Aegilops tauschii.</title>
        <authorList>
            <person name="Luo M.C."/>
            <person name="Gu Y.Q."/>
            <person name="Puiu D."/>
            <person name="Wang H."/>
            <person name="Twardziok S.O."/>
            <person name="Deal K.R."/>
            <person name="Huo N."/>
            <person name="Zhu T."/>
            <person name="Wang L."/>
            <person name="Wang Y."/>
            <person name="McGuire P.E."/>
            <person name="Liu S."/>
            <person name="Long H."/>
            <person name="Ramasamy R.K."/>
            <person name="Rodriguez J.C."/>
            <person name="Van S.L."/>
            <person name="Yuan L."/>
            <person name="Wang Z."/>
            <person name="Xia Z."/>
            <person name="Xiao L."/>
            <person name="Anderson O.D."/>
            <person name="Ouyang S."/>
            <person name="Liang Y."/>
            <person name="Zimin A.V."/>
            <person name="Pertea G."/>
            <person name="Qi P."/>
            <person name="Bennetzen J.L."/>
            <person name="Dai X."/>
            <person name="Dawson M.W."/>
            <person name="Muller H.G."/>
            <person name="Kugler K."/>
            <person name="Rivarola-Duarte L."/>
            <person name="Spannagl M."/>
            <person name="Mayer K.F.X."/>
            <person name="Lu F.H."/>
            <person name="Bevan M.W."/>
            <person name="Leroy P."/>
            <person name="Li P."/>
            <person name="You F.M."/>
            <person name="Sun Q."/>
            <person name="Liu Z."/>
            <person name="Lyons E."/>
            <person name="Wicker T."/>
            <person name="Salzberg S.L."/>
            <person name="Devos K.M."/>
            <person name="Dvorak J."/>
        </authorList>
    </citation>
    <scope>NUCLEOTIDE SEQUENCE [LARGE SCALE GENOMIC DNA]</scope>
    <source>
        <strain evidence="2">cv. AL8/78</strain>
    </source>
</reference>
<dbReference type="Proteomes" id="UP000015105">
    <property type="component" value="Chromosome 3D"/>
</dbReference>
<feature type="region of interest" description="Disordered" evidence="1">
    <location>
        <begin position="1"/>
        <end position="87"/>
    </location>
</feature>
<organism evidence="2 3">
    <name type="scientific">Aegilops tauschii subsp. strangulata</name>
    <name type="common">Goatgrass</name>
    <dbReference type="NCBI Taxonomy" id="200361"/>
    <lineage>
        <taxon>Eukaryota</taxon>
        <taxon>Viridiplantae</taxon>
        <taxon>Streptophyta</taxon>
        <taxon>Embryophyta</taxon>
        <taxon>Tracheophyta</taxon>
        <taxon>Spermatophyta</taxon>
        <taxon>Magnoliopsida</taxon>
        <taxon>Liliopsida</taxon>
        <taxon>Poales</taxon>
        <taxon>Poaceae</taxon>
        <taxon>BOP clade</taxon>
        <taxon>Pooideae</taxon>
        <taxon>Triticodae</taxon>
        <taxon>Triticeae</taxon>
        <taxon>Triticinae</taxon>
        <taxon>Aegilops</taxon>
    </lineage>
</organism>
<dbReference type="Gramene" id="AET3Gv20732100.1">
    <property type="protein sequence ID" value="AET3Gv20732100.1"/>
    <property type="gene ID" value="AET3Gv20732100"/>
</dbReference>
<name>A0A453FNX2_AEGTS</name>
<evidence type="ECO:0000313" key="2">
    <source>
        <dbReference type="EnsemblPlants" id="AET3Gv20732100.1"/>
    </source>
</evidence>
<feature type="compositionally biased region" description="Basic residues" evidence="1">
    <location>
        <begin position="38"/>
        <end position="87"/>
    </location>
</feature>
<accession>A0A453FNX2</accession>
<proteinExistence type="predicted"/>
<reference evidence="2" key="5">
    <citation type="journal article" date="2021" name="G3 (Bethesda)">
        <title>Aegilops tauschii genome assembly Aet v5.0 features greater sequence contiguity and improved annotation.</title>
        <authorList>
            <person name="Wang L."/>
            <person name="Zhu T."/>
            <person name="Rodriguez J.C."/>
            <person name="Deal K.R."/>
            <person name="Dubcovsky J."/>
            <person name="McGuire P.E."/>
            <person name="Lux T."/>
            <person name="Spannagl M."/>
            <person name="Mayer K.F.X."/>
            <person name="Baldrich P."/>
            <person name="Meyers B.C."/>
            <person name="Huo N."/>
            <person name="Gu Y.Q."/>
            <person name="Zhou H."/>
            <person name="Devos K.M."/>
            <person name="Bennetzen J.L."/>
            <person name="Unver T."/>
            <person name="Budak H."/>
            <person name="Gulick P.J."/>
            <person name="Galiba G."/>
            <person name="Kalapos B."/>
            <person name="Nelson D.R."/>
            <person name="Li P."/>
            <person name="You F.M."/>
            <person name="Luo M.C."/>
            <person name="Dvorak J."/>
        </authorList>
    </citation>
    <scope>NUCLEOTIDE SEQUENCE [LARGE SCALE GENOMIC DNA]</scope>
    <source>
        <strain evidence="2">cv. AL8/78</strain>
    </source>
</reference>
<reference evidence="3" key="1">
    <citation type="journal article" date="2014" name="Science">
        <title>Ancient hybridizations among the ancestral genomes of bread wheat.</title>
        <authorList>
            <consortium name="International Wheat Genome Sequencing Consortium,"/>
            <person name="Marcussen T."/>
            <person name="Sandve S.R."/>
            <person name="Heier L."/>
            <person name="Spannagl M."/>
            <person name="Pfeifer M."/>
            <person name="Jakobsen K.S."/>
            <person name="Wulff B.B."/>
            <person name="Steuernagel B."/>
            <person name="Mayer K.F."/>
            <person name="Olsen O.A."/>
        </authorList>
    </citation>
    <scope>NUCLEOTIDE SEQUENCE [LARGE SCALE GENOMIC DNA]</scope>
    <source>
        <strain evidence="3">cv. AL8/78</strain>
    </source>
</reference>
<evidence type="ECO:0000313" key="3">
    <source>
        <dbReference type="Proteomes" id="UP000015105"/>
    </source>
</evidence>
<sequence length="126" mass="15038">ERHRRQSTATRRLPRPPQASEKPSHEDGRAVEGQDPRRGRRRRGRRLVPGRHGLRGRRARRVAHLRRHRRAAHLRRDRRRPGLRRRVRRRRGVRLPLLLGVRPYGARFGAAARAHALLFWDLLLWV</sequence>